<dbReference type="GO" id="GO:0006289">
    <property type="term" value="P:nucleotide-excision repair"/>
    <property type="evidence" value="ECO:0007669"/>
    <property type="project" value="TreeGrafter"/>
</dbReference>
<evidence type="ECO:0000313" key="6">
    <source>
        <dbReference type="Proteomes" id="UP000677054"/>
    </source>
</evidence>
<dbReference type="GO" id="GO:0035861">
    <property type="term" value="C:site of double-strand break"/>
    <property type="evidence" value="ECO:0007669"/>
    <property type="project" value="TreeGrafter"/>
</dbReference>
<accession>A0A7R9A0B1</accession>
<feature type="compositionally biased region" description="Basic and acidic residues" evidence="4">
    <location>
        <begin position="105"/>
        <end position="124"/>
    </location>
</feature>
<sequence length="179" mass="20238">MWNQSGIQSPMKGGGGGFMNTTGDFSPSTQADRKGRARIDTLIPVSVQNILSCQDDVLKIAGLEARMLVLMGKVKRAEAHPTRVDYYVDDDTGTIKCTLWKDQEQDKELDHDDPDQSERPEQKYQGKHVRIVGQLRSQGGERHVLILKIFPLSSDDELHCHNLEIKYAEAKIQHLQQKQ</sequence>
<gene>
    <name evidence="5" type="ORF">DSTB1V02_LOCUS3372</name>
</gene>
<dbReference type="InterPro" id="IPR012340">
    <property type="entry name" value="NA-bd_OB-fold"/>
</dbReference>
<evidence type="ECO:0000256" key="4">
    <source>
        <dbReference type="SAM" id="MobiDB-lite"/>
    </source>
</evidence>
<keyword evidence="3" id="KW-0539">Nucleus</keyword>
<dbReference type="InterPro" id="IPR040260">
    <property type="entry name" value="RFA2-like"/>
</dbReference>
<keyword evidence="2" id="KW-0238">DNA-binding</keyword>
<protein>
    <recommendedName>
        <fullName evidence="7">Replication protein A 32 kDa subunit</fullName>
    </recommendedName>
</protein>
<evidence type="ECO:0000256" key="3">
    <source>
        <dbReference type="ARBA" id="ARBA00023242"/>
    </source>
</evidence>
<dbReference type="Gene3D" id="2.40.50.140">
    <property type="entry name" value="Nucleic acid-binding proteins"/>
    <property type="match status" value="1"/>
</dbReference>
<evidence type="ECO:0000256" key="1">
    <source>
        <dbReference type="ARBA" id="ARBA00004123"/>
    </source>
</evidence>
<evidence type="ECO:0008006" key="7">
    <source>
        <dbReference type="Google" id="ProtNLM"/>
    </source>
</evidence>
<feature type="region of interest" description="Disordered" evidence="4">
    <location>
        <begin position="105"/>
        <end position="127"/>
    </location>
</feature>
<dbReference type="SUPFAM" id="SSF50249">
    <property type="entry name" value="Nucleic acid-binding proteins"/>
    <property type="match status" value="1"/>
</dbReference>
<dbReference type="GO" id="GO:0000781">
    <property type="term" value="C:chromosome, telomeric region"/>
    <property type="evidence" value="ECO:0007669"/>
    <property type="project" value="TreeGrafter"/>
</dbReference>
<dbReference type="GO" id="GO:0000724">
    <property type="term" value="P:double-strand break repair via homologous recombination"/>
    <property type="evidence" value="ECO:0007669"/>
    <property type="project" value="TreeGrafter"/>
</dbReference>
<dbReference type="CDD" id="cd04478">
    <property type="entry name" value="RPA2_DBD_D"/>
    <property type="match status" value="1"/>
</dbReference>
<name>A0A7R9A0B1_9CRUS</name>
<dbReference type="AlphaFoldDB" id="A0A7R9A0B1"/>
<keyword evidence="6" id="KW-1185">Reference proteome</keyword>
<organism evidence="5">
    <name type="scientific">Darwinula stevensoni</name>
    <dbReference type="NCBI Taxonomy" id="69355"/>
    <lineage>
        <taxon>Eukaryota</taxon>
        <taxon>Metazoa</taxon>
        <taxon>Ecdysozoa</taxon>
        <taxon>Arthropoda</taxon>
        <taxon>Crustacea</taxon>
        <taxon>Oligostraca</taxon>
        <taxon>Ostracoda</taxon>
        <taxon>Podocopa</taxon>
        <taxon>Podocopida</taxon>
        <taxon>Darwinulocopina</taxon>
        <taxon>Darwinuloidea</taxon>
        <taxon>Darwinulidae</taxon>
        <taxon>Darwinula</taxon>
    </lineage>
</organism>
<dbReference type="OrthoDB" id="25571at2759"/>
<reference evidence="5" key="1">
    <citation type="submission" date="2020-11" db="EMBL/GenBank/DDBJ databases">
        <authorList>
            <person name="Tran Van P."/>
        </authorList>
    </citation>
    <scope>NUCLEOTIDE SEQUENCE</scope>
</reference>
<dbReference type="PANTHER" id="PTHR13989">
    <property type="entry name" value="REPLICATION PROTEIN A-RELATED"/>
    <property type="match status" value="1"/>
</dbReference>
<dbReference type="GO" id="GO:0006260">
    <property type="term" value="P:DNA replication"/>
    <property type="evidence" value="ECO:0007669"/>
    <property type="project" value="TreeGrafter"/>
</dbReference>
<dbReference type="GO" id="GO:0003697">
    <property type="term" value="F:single-stranded DNA binding"/>
    <property type="evidence" value="ECO:0007669"/>
    <property type="project" value="TreeGrafter"/>
</dbReference>
<dbReference type="EMBL" id="LR899952">
    <property type="protein sequence ID" value="CAD7243449.1"/>
    <property type="molecule type" value="Genomic_DNA"/>
</dbReference>
<evidence type="ECO:0000256" key="2">
    <source>
        <dbReference type="ARBA" id="ARBA00023125"/>
    </source>
</evidence>
<dbReference type="PANTHER" id="PTHR13989:SF16">
    <property type="entry name" value="REPLICATION PROTEIN A2"/>
    <property type="match status" value="1"/>
</dbReference>
<evidence type="ECO:0000313" key="5">
    <source>
        <dbReference type="EMBL" id="CAD7243449.1"/>
    </source>
</evidence>
<dbReference type="Proteomes" id="UP000677054">
    <property type="component" value="Unassembled WGS sequence"/>
</dbReference>
<feature type="non-terminal residue" evidence="5">
    <location>
        <position position="1"/>
    </location>
</feature>
<proteinExistence type="predicted"/>
<comment type="subcellular location">
    <subcellularLocation>
        <location evidence="1">Nucleus</location>
    </subcellularLocation>
</comment>
<dbReference type="EMBL" id="CAJPEV010000435">
    <property type="protein sequence ID" value="CAG0885235.1"/>
    <property type="molecule type" value="Genomic_DNA"/>
</dbReference>
<dbReference type="GO" id="GO:0005662">
    <property type="term" value="C:DNA replication factor A complex"/>
    <property type="evidence" value="ECO:0007669"/>
    <property type="project" value="TreeGrafter"/>
</dbReference>